<feature type="transmembrane region" description="Helical" evidence="1">
    <location>
        <begin position="89"/>
        <end position="108"/>
    </location>
</feature>
<name>A0A0D0AJA2_9AGAR</name>
<dbReference type="EMBL" id="KN834913">
    <property type="protein sequence ID" value="KIK50275.1"/>
    <property type="molecule type" value="Genomic_DNA"/>
</dbReference>
<gene>
    <name evidence="2" type="ORF">GYMLUDRAFT_51322</name>
</gene>
<evidence type="ECO:0000313" key="3">
    <source>
        <dbReference type="Proteomes" id="UP000053593"/>
    </source>
</evidence>
<keyword evidence="1" id="KW-1133">Transmembrane helix</keyword>
<organism evidence="2 3">
    <name type="scientific">Collybiopsis luxurians FD-317 M1</name>
    <dbReference type="NCBI Taxonomy" id="944289"/>
    <lineage>
        <taxon>Eukaryota</taxon>
        <taxon>Fungi</taxon>
        <taxon>Dikarya</taxon>
        <taxon>Basidiomycota</taxon>
        <taxon>Agaricomycotina</taxon>
        <taxon>Agaricomycetes</taxon>
        <taxon>Agaricomycetidae</taxon>
        <taxon>Agaricales</taxon>
        <taxon>Marasmiineae</taxon>
        <taxon>Omphalotaceae</taxon>
        <taxon>Collybiopsis</taxon>
        <taxon>Collybiopsis luxurians</taxon>
    </lineage>
</organism>
<evidence type="ECO:0000256" key="1">
    <source>
        <dbReference type="SAM" id="Phobius"/>
    </source>
</evidence>
<keyword evidence="3" id="KW-1185">Reference proteome</keyword>
<accession>A0A0D0AJA2</accession>
<evidence type="ECO:0000313" key="2">
    <source>
        <dbReference type="EMBL" id="KIK50275.1"/>
    </source>
</evidence>
<reference evidence="2 3" key="1">
    <citation type="submission" date="2014-04" db="EMBL/GenBank/DDBJ databases">
        <title>Evolutionary Origins and Diversification of the Mycorrhizal Mutualists.</title>
        <authorList>
            <consortium name="DOE Joint Genome Institute"/>
            <consortium name="Mycorrhizal Genomics Consortium"/>
            <person name="Kohler A."/>
            <person name="Kuo A."/>
            <person name="Nagy L.G."/>
            <person name="Floudas D."/>
            <person name="Copeland A."/>
            <person name="Barry K.W."/>
            <person name="Cichocki N."/>
            <person name="Veneault-Fourrey C."/>
            <person name="LaButti K."/>
            <person name="Lindquist E.A."/>
            <person name="Lipzen A."/>
            <person name="Lundell T."/>
            <person name="Morin E."/>
            <person name="Murat C."/>
            <person name="Riley R."/>
            <person name="Ohm R."/>
            <person name="Sun H."/>
            <person name="Tunlid A."/>
            <person name="Henrissat B."/>
            <person name="Grigoriev I.V."/>
            <person name="Hibbett D.S."/>
            <person name="Martin F."/>
        </authorList>
    </citation>
    <scope>NUCLEOTIDE SEQUENCE [LARGE SCALE GENOMIC DNA]</scope>
    <source>
        <strain evidence="2 3">FD-317 M1</strain>
    </source>
</reference>
<dbReference type="HOGENOM" id="CLU_2084336_0_0_1"/>
<dbReference type="OrthoDB" id="2991872at2759"/>
<sequence length="111" mass="12283">MRSSISNLSTYALACICFLGAFTRFTHGKYTPTFYAFQRGTAIARVTPIVDTIIGCMLLMPRFRFSATLLLTFFFTLGLVMQIRAGKEYIADVGLVGIALSAMVGILARRR</sequence>
<protein>
    <submittedName>
        <fullName evidence="2">Uncharacterized protein</fullName>
    </submittedName>
</protein>
<proteinExistence type="predicted"/>
<feature type="transmembrane region" description="Helical" evidence="1">
    <location>
        <begin position="67"/>
        <end position="83"/>
    </location>
</feature>
<keyword evidence="1" id="KW-0812">Transmembrane</keyword>
<dbReference type="Proteomes" id="UP000053593">
    <property type="component" value="Unassembled WGS sequence"/>
</dbReference>
<keyword evidence="1" id="KW-0472">Membrane</keyword>
<dbReference type="AlphaFoldDB" id="A0A0D0AJA2"/>
<feature type="transmembrane region" description="Helical" evidence="1">
    <location>
        <begin position="42"/>
        <end position="60"/>
    </location>
</feature>